<comment type="caution">
    <text evidence="2">The sequence shown here is derived from an EMBL/GenBank/DDBJ whole genome shotgun (WGS) entry which is preliminary data.</text>
</comment>
<evidence type="ECO:0000313" key="3">
    <source>
        <dbReference type="Proteomes" id="UP000734511"/>
    </source>
</evidence>
<name>A0ABX0ZV16_9ACTN</name>
<dbReference type="EMBL" id="JAATEJ010000019">
    <property type="protein sequence ID" value="NJP46119.1"/>
    <property type="molecule type" value="Genomic_DNA"/>
</dbReference>
<dbReference type="InterPro" id="IPR041413">
    <property type="entry name" value="MLTR_LBD"/>
</dbReference>
<organism evidence="2 3">
    <name type="scientific">Actinacidiphila epipremni</name>
    <dbReference type="NCBI Taxonomy" id="2053013"/>
    <lineage>
        <taxon>Bacteria</taxon>
        <taxon>Bacillati</taxon>
        <taxon>Actinomycetota</taxon>
        <taxon>Actinomycetes</taxon>
        <taxon>Kitasatosporales</taxon>
        <taxon>Streptomycetaceae</taxon>
        <taxon>Actinacidiphila</taxon>
    </lineage>
</organism>
<dbReference type="InterPro" id="IPR001387">
    <property type="entry name" value="Cro/C1-type_HTH"/>
</dbReference>
<dbReference type="Gene3D" id="1.10.260.40">
    <property type="entry name" value="lambda repressor-like DNA-binding domains"/>
    <property type="match status" value="1"/>
</dbReference>
<dbReference type="Gene3D" id="3.30.450.180">
    <property type="match status" value="1"/>
</dbReference>
<keyword evidence="3" id="KW-1185">Reference proteome</keyword>
<dbReference type="CDD" id="cd00093">
    <property type="entry name" value="HTH_XRE"/>
    <property type="match status" value="1"/>
</dbReference>
<feature type="domain" description="HTH cro/C1-type" evidence="1">
    <location>
        <begin position="9"/>
        <end position="81"/>
    </location>
</feature>
<dbReference type="PANTHER" id="PTHR35010:SF2">
    <property type="entry name" value="BLL4672 PROTEIN"/>
    <property type="match status" value="1"/>
</dbReference>
<dbReference type="SUPFAM" id="SSF47413">
    <property type="entry name" value="lambda repressor-like DNA-binding domains"/>
    <property type="match status" value="1"/>
</dbReference>
<protein>
    <submittedName>
        <fullName evidence="2">Helix-turn-helix domain-containing protein</fullName>
    </submittedName>
</protein>
<sequence length="275" mass="30782">MDKHALAAFLRGRREQIRPEDAGLPRGPRRRTPGLRREEVAALAHISTDHYTRLEQARGRHPSRQVLQSLARALRLSDQERAHLFALADAAPPGRDRHPARDVAPTTAALLDRLTDTPAMVVDATCRVIAWNPLAAALFPDFTALRSADRNLLRRIFLHPGTIPTSDPERFRTTAVTYLRLAATRYPDDAELHALVAELRAASPDFATLWSTQRLQLTHHARQTFHHPTLGALDLDFDTLTIPDRDHHLLLFTTTPDSPSAHLLPLLKSLTFDPA</sequence>
<gene>
    <name evidence="2" type="ORF">HCN08_22315</name>
</gene>
<dbReference type="SMART" id="SM00530">
    <property type="entry name" value="HTH_XRE"/>
    <property type="match status" value="1"/>
</dbReference>
<reference evidence="2 3" key="1">
    <citation type="submission" date="2020-03" db="EMBL/GenBank/DDBJ databases">
        <title>WGS of actinomycetes isolated from Thailand.</title>
        <authorList>
            <person name="Thawai C."/>
        </authorList>
    </citation>
    <scope>NUCLEOTIDE SEQUENCE [LARGE SCALE GENOMIC DNA]</scope>
    <source>
        <strain evidence="2 3">PRB2-1</strain>
    </source>
</reference>
<dbReference type="Pfam" id="PF17765">
    <property type="entry name" value="MLTR_LBD"/>
    <property type="match status" value="1"/>
</dbReference>
<dbReference type="Pfam" id="PF13560">
    <property type="entry name" value="HTH_31"/>
    <property type="match status" value="1"/>
</dbReference>
<dbReference type="RefSeq" id="WP_167984972.1">
    <property type="nucleotide sequence ID" value="NZ_JAATEJ010000019.1"/>
</dbReference>
<proteinExistence type="predicted"/>
<accession>A0ABX0ZV16</accession>
<dbReference type="InterPro" id="IPR010982">
    <property type="entry name" value="Lambda_DNA-bd_dom_sf"/>
</dbReference>
<evidence type="ECO:0000313" key="2">
    <source>
        <dbReference type="EMBL" id="NJP46119.1"/>
    </source>
</evidence>
<dbReference type="Proteomes" id="UP000734511">
    <property type="component" value="Unassembled WGS sequence"/>
</dbReference>
<dbReference type="PANTHER" id="PTHR35010">
    <property type="entry name" value="BLL4672 PROTEIN-RELATED"/>
    <property type="match status" value="1"/>
</dbReference>
<evidence type="ECO:0000259" key="1">
    <source>
        <dbReference type="SMART" id="SM00530"/>
    </source>
</evidence>